<reference evidence="1 2" key="1">
    <citation type="submission" date="2019-03" db="EMBL/GenBank/DDBJ databases">
        <title>Genomic Encyclopedia of Type Strains, Phase IV (KMG-IV): sequencing the most valuable type-strain genomes for metagenomic binning, comparative biology and taxonomic classification.</title>
        <authorList>
            <person name="Goeker M."/>
        </authorList>
    </citation>
    <scope>NUCLEOTIDE SEQUENCE [LARGE SCALE GENOMIC DNA]</scope>
    <source>
        <strain evidence="1 2">DSM 13328</strain>
    </source>
</reference>
<dbReference type="RefSeq" id="WP_133516940.1">
    <property type="nucleotide sequence ID" value="NZ_JAHDUW010000005.1"/>
</dbReference>
<dbReference type="OrthoDB" id="70849at2157"/>
<dbReference type="EMBL" id="SNYS01000006">
    <property type="protein sequence ID" value="TDQ70119.1"/>
    <property type="molecule type" value="Genomic_DNA"/>
</dbReference>
<dbReference type="AlphaFoldDB" id="A0A484F5R2"/>
<name>A0A484F5R2_9EURY</name>
<evidence type="ECO:0000313" key="1">
    <source>
        <dbReference type="EMBL" id="TDQ70119.1"/>
    </source>
</evidence>
<gene>
    <name evidence="1" type="ORF">C7391_0457</name>
</gene>
<dbReference type="Proteomes" id="UP000294855">
    <property type="component" value="Unassembled WGS sequence"/>
</dbReference>
<proteinExistence type="predicted"/>
<sequence length="60" mass="6760">MVLICPQCGKATLYLETGGVMGDIYRCKNCTYIGNFVIESDDDDLSDELREGKRMETGKY</sequence>
<accession>A0A484F5R2</accession>
<keyword evidence="2" id="KW-1185">Reference proteome</keyword>
<comment type="caution">
    <text evidence="1">The sequence shown here is derived from an EMBL/GenBank/DDBJ whole genome shotgun (WGS) entry which is preliminary data.</text>
</comment>
<organism evidence="1 2">
    <name type="scientific">Methanimicrococcus blatticola</name>
    <dbReference type="NCBI Taxonomy" id="91560"/>
    <lineage>
        <taxon>Archaea</taxon>
        <taxon>Methanobacteriati</taxon>
        <taxon>Methanobacteriota</taxon>
        <taxon>Stenosarchaea group</taxon>
        <taxon>Methanomicrobia</taxon>
        <taxon>Methanosarcinales</taxon>
        <taxon>Methanosarcinaceae</taxon>
        <taxon>Methanimicrococcus</taxon>
    </lineage>
</organism>
<protein>
    <submittedName>
        <fullName evidence="1">Uncharacterized protein</fullName>
    </submittedName>
</protein>
<evidence type="ECO:0000313" key="2">
    <source>
        <dbReference type="Proteomes" id="UP000294855"/>
    </source>
</evidence>